<sequence>MADAQPDFLSRCFARSHPPISYGEDSSSDADELDSSASSDEADVTDSDADADATAQAPGKKPLFPSHSRPQPTRNSTKVRRSPRGSSQTTLSSFQVTKRVAKPDAKGKRPPSRGQVNTSKKQRISVSQEAEEVQDITVPDEVIPNWRDARISYGVWTDIFYYAAISDGYDTLNVNWLIDAATTCREFSEAALTAIYRSPPITTPGKAKRLAALLERPASETRLNYRVKIESIWIDVAVVPQNVLYKIIHHLPRLRELVFFTQHDQPPYRELDRTVRWHFTEDIFQALGPSTHQAQPNSSSEALNGDEKPYPTMLRSWEWSEKLLGGPVPSPMDIIRIHQGPSFARLTRLSFTNFQVPSLYKARPKSGDDEQELALYNEDGAVIQSIADAISQLECLKHLVFESSTVMNHRMLPLLPKGLVHLGLINCWEVRSDDLESFLGSHGRELRTLSLLHNQSLDMGFLTSLADTCPKLEELRMNLSYFRHHNSVSLVNNDADPLYEHALLPDQIPKWPASLRIIDFEHIRHWNVEAAEMFLQSLIDSAGSLPNLRHLAVKTMLNIPWKARANMRHEWRKKLDRIFLRAFEPPMKHTSLRQPPAKEEKEEVVHEPAPQEKHRRKRPSHADEPCRRSTRIAAQVSDSDSRNSSNSKPKGLRGNIRSRPTYRDPDTDEDEFDLSEDEDKDEEMTDADAKPQDEAEEPVTSLPVVQGRCTTVAIVFDNQKPTELQFGMDDFMDEDRDESDGEWDGDQDDDDGVYAW</sequence>
<name>A0A9P8VVL2_9HYPO</name>
<comment type="caution">
    <text evidence="2">The sequence shown here is derived from an EMBL/GenBank/DDBJ whole genome shotgun (WGS) entry which is preliminary data.</text>
</comment>
<feature type="region of interest" description="Disordered" evidence="1">
    <location>
        <begin position="587"/>
        <end position="707"/>
    </location>
</feature>
<dbReference type="InterPro" id="IPR032675">
    <property type="entry name" value="LRR_dom_sf"/>
</dbReference>
<dbReference type="EMBL" id="JAGPYM010000030">
    <property type="protein sequence ID" value="KAH6877314.1"/>
    <property type="molecule type" value="Genomic_DNA"/>
</dbReference>
<organism evidence="2 3">
    <name type="scientific">Thelonectria olida</name>
    <dbReference type="NCBI Taxonomy" id="1576542"/>
    <lineage>
        <taxon>Eukaryota</taxon>
        <taxon>Fungi</taxon>
        <taxon>Dikarya</taxon>
        <taxon>Ascomycota</taxon>
        <taxon>Pezizomycotina</taxon>
        <taxon>Sordariomycetes</taxon>
        <taxon>Hypocreomycetidae</taxon>
        <taxon>Hypocreales</taxon>
        <taxon>Nectriaceae</taxon>
        <taxon>Thelonectria</taxon>
    </lineage>
</organism>
<feature type="region of interest" description="Disordered" evidence="1">
    <location>
        <begin position="729"/>
        <end position="756"/>
    </location>
</feature>
<dbReference type="SUPFAM" id="SSF52047">
    <property type="entry name" value="RNI-like"/>
    <property type="match status" value="1"/>
</dbReference>
<feature type="region of interest" description="Disordered" evidence="1">
    <location>
        <begin position="288"/>
        <end position="307"/>
    </location>
</feature>
<feature type="compositionally biased region" description="Basic and acidic residues" evidence="1">
    <location>
        <begin position="596"/>
        <end position="612"/>
    </location>
</feature>
<accession>A0A9P8VVL2</accession>
<feature type="compositionally biased region" description="Polar residues" evidence="1">
    <location>
        <begin position="114"/>
        <end position="128"/>
    </location>
</feature>
<dbReference type="Proteomes" id="UP000777438">
    <property type="component" value="Unassembled WGS sequence"/>
</dbReference>
<evidence type="ECO:0000313" key="2">
    <source>
        <dbReference type="EMBL" id="KAH6877314.1"/>
    </source>
</evidence>
<feature type="compositionally biased region" description="Polar residues" evidence="1">
    <location>
        <begin position="288"/>
        <end position="302"/>
    </location>
</feature>
<evidence type="ECO:0000256" key="1">
    <source>
        <dbReference type="SAM" id="MobiDB-lite"/>
    </source>
</evidence>
<feature type="compositionally biased region" description="Acidic residues" evidence="1">
    <location>
        <begin position="26"/>
        <end position="51"/>
    </location>
</feature>
<feature type="compositionally biased region" description="Acidic residues" evidence="1">
    <location>
        <begin position="730"/>
        <end position="756"/>
    </location>
</feature>
<proteinExistence type="predicted"/>
<reference evidence="2 3" key="1">
    <citation type="journal article" date="2021" name="Nat. Commun.">
        <title>Genetic determinants of endophytism in the Arabidopsis root mycobiome.</title>
        <authorList>
            <person name="Mesny F."/>
            <person name="Miyauchi S."/>
            <person name="Thiergart T."/>
            <person name="Pickel B."/>
            <person name="Atanasova L."/>
            <person name="Karlsson M."/>
            <person name="Huettel B."/>
            <person name="Barry K.W."/>
            <person name="Haridas S."/>
            <person name="Chen C."/>
            <person name="Bauer D."/>
            <person name="Andreopoulos W."/>
            <person name="Pangilinan J."/>
            <person name="LaButti K."/>
            <person name="Riley R."/>
            <person name="Lipzen A."/>
            <person name="Clum A."/>
            <person name="Drula E."/>
            <person name="Henrissat B."/>
            <person name="Kohler A."/>
            <person name="Grigoriev I.V."/>
            <person name="Martin F.M."/>
            <person name="Hacquard S."/>
        </authorList>
    </citation>
    <scope>NUCLEOTIDE SEQUENCE [LARGE SCALE GENOMIC DNA]</scope>
    <source>
        <strain evidence="2 3">MPI-CAGE-CH-0241</strain>
    </source>
</reference>
<dbReference type="AlphaFoldDB" id="A0A9P8VVL2"/>
<keyword evidence="3" id="KW-1185">Reference proteome</keyword>
<gene>
    <name evidence="2" type="ORF">B0T10DRAFT_532351</name>
</gene>
<dbReference type="OrthoDB" id="5395390at2759"/>
<protein>
    <submittedName>
        <fullName evidence="2">Uncharacterized protein</fullName>
    </submittedName>
</protein>
<dbReference type="Gene3D" id="3.80.10.10">
    <property type="entry name" value="Ribonuclease Inhibitor"/>
    <property type="match status" value="1"/>
</dbReference>
<feature type="compositionally biased region" description="Polar residues" evidence="1">
    <location>
        <begin position="84"/>
        <end position="96"/>
    </location>
</feature>
<evidence type="ECO:0000313" key="3">
    <source>
        <dbReference type="Proteomes" id="UP000777438"/>
    </source>
</evidence>
<feature type="compositionally biased region" description="Acidic residues" evidence="1">
    <location>
        <begin position="666"/>
        <end position="686"/>
    </location>
</feature>
<feature type="region of interest" description="Disordered" evidence="1">
    <location>
        <begin position="1"/>
        <end position="132"/>
    </location>
</feature>